<feature type="transmembrane region" description="Helical" evidence="1">
    <location>
        <begin position="140"/>
        <end position="157"/>
    </location>
</feature>
<keyword evidence="1" id="KW-1133">Transmembrane helix</keyword>
<keyword evidence="1" id="KW-0472">Membrane</keyword>
<sequence>MKTELPDNETRVIEGIVTDLLVASEWDDLLDKIEKHCKASSAAVGAEASPARSHGQVHASPHMISFGEYDEYFVCLVGQQPMWGGISGARRLPVGKRVKAVVEIHGGVFIARGMISEEAGLAWLRCAQGSEANRRVSYKMSWWFFCLMMLFALPFTLLPPQPGLSRLELMSWIAGAIGATCFWLARMCIQNWRGLADEVTEILRIFGFADPERVDLGHYSYTSVHGYLGSPVTDIYGNLNDVYCYKQAIEDGKLKFAR</sequence>
<reference evidence="2 3" key="1">
    <citation type="submission" date="2019-02" db="EMBL/GenBank/DDBJ databases">
        <title>Draft Genome Sequences of Six Type Strains of the Genus Massilia.</title>
        <authorList>
            <person name="Miess H."/>
            <person name="Frediansyhah A."/>
            <person name="Gross H."/>
        </authorList>
    </citation>
    <scope>NUCLEOTIDE SEQUENCE [LARGE SCALE GENOMIC DNA]</scope>
    <source>
        <strain evidence="2 3">DSM 17472</strain>
    </source>
</reference>
<feature type="transmembrane region" description="Helical" evidence="1">
    <location>
        <begin position="169"/>
        <end position="185"/>
    </location>
</feature>
<keyword evidence="1" id="KW-0812">Transmembrane</keyword>
<dbReference type="Proteomes" id="UP000292307">
    <property type="component" value="Chromosome"/>
</dbReference>
<proteinExistence type="predicted"/>
<dbReference type="EMBL" id="CP036401">
    <property type="protein sequence ID" value="QBI00714.1"/>
    <property type="molecule type" value="Genomic_DNA"/>
</dbReference>
<name>A0ABX5RR43_9BURK</name>
<evidence type="ECO:0000313" key="3">
    <source>
        <dbReference type="Proteomes" id="UP000292307"/>
    </source>
</evidence>
<dbReference type="RefSeq" id="WP_131144845.1">
    <property type="nucleotide sequence ID" value="NZ_BMWV01000002.1"/>
</dbReference>
<keyword evidence="3" id="KW-1185">Reference proteome</keyword>
<protein>
    <submittedName>
        <fullName evidence="2">Uncharacterized protein</fullName>
    </submittedName>
</protein>
<evidence type="ECO:0000256" key="1">
    <source>
        <dbReference type="SAM" id="Phobius"/>
    </source>
</evidence>
<evidence type="ECO:0000313" key="2">
    <source>
        <dbReference type="EMBL" id="QBI00714.1"/>
    </source>
</evidence>
<gene>
    <name evidence="2" type="ORF">EYF70_07495</name>
</gene>
<accession>A0ABX5RR43</accession>
<organism evidence="2 3">
    <name type="scientific">Pseudoduganella albidiflava</name>
    <dbReference type="NCBI Taxonomy" id="321983"/>
    <lineage>
        <taxon>Bacteria</taxon>
        <taxon>Pseudomonadati</taxon>
        <taxon>Pseudomonadota</taxon>
        <taxon>Betaproteobacteria</taxon>
        <taxon>Burkholderiales</taxon>
        <taxon>Oxalobacteraceae</taxon>
        <taxon>Telluria group</taxon>
        <taxon>Pseudoduganella</taxon>
    </lineage>
</organism>